<reference evidence="1 2" key="1">
    <citation type="journal article" date="2012" name="J. Virol.">
        <title>Genome of Klebsiella sp.-Infecting Bacteriophage vB_KleM_RaK2.</title>
        <authorList>
            <person name="Simoliunas E."/>
            <person name="Kaliniene L."/>
            <person name="Truncaite L."/>
            <person name="Klausa V."/>
            <person name="Zajanckauskaite A."/>
            <person name="Meskys R."/>
        </authorList>
    </citation>
    <scope>NUCLEOTIDE SEQUENCE [LARGE SCALE GENOMIC DNA]</scope>
</reference>
<dbReference type="RefSeq" id="YP_007007564.1">
    <property type="nucleotide sequence ID" value="NC_019526.1"/>
</dbReference>
<accession>H6X4L6</accession>
<organism evidence="1 2">
    <name type="scientific">Klebsiella phage vB_KleM_RaK2</name>
    <dbReference type="NCBI Taxonomy" id="1147094"/>
    <lineage>
        <taxon>Viruses</taxon>
        <taxon>Duplodnaviria</taxon>
        <taxon>Heunggongvirae</taxon>
        <taxon>Uroviricota</taxon>
        <taxon>Caudoviricetes</taxon>
        <taxon>Alcyoneusvirus</taxon>
        <taxon>Alcyoneusvirus RaK2</taxon>
    </lineage>
</organism>
<gene>
    <name evidence="1" type="ORF">RaK2_00409</name>
</gene>
<keyword evidence="2" id="KW-1185">Reference proteome</keyword>
<dbReference type="EMBL" id="JQ513383">
    <property type="protein sequence ID" value="AFA44682.1"/>
    <property type="molecule type" value="Genomic_DNA"/>
</dbReference>
<name>H6X4L6_9CAUD</name>
<dbReference type="Proteomes" id="UP000007524">
    <property type="component" value="Segment"/>
</dbReference>
<dbReference type="GeneID" id="14012997"/>
<evidence type="ECO:0000313" key="2">
    <source>
        <dbReference type="Proteomes" id="UP000007524"/>
    </source>
</evidence>
<dbReference type="KEGG" id="vg:14012997"/>
<proteinExistence type="predicted"/>
<protein>
    <submittedName>
        <fullName evidence="1">Uncharacterized protein</fullName>
    </submittedName>
</protein>
<evidence type="ECO:0000313" key="1">
    <source>
        <dbReference type="EMBL" id="AFA44682.1"/>
    </source>
</evidence>
<sequence>MKQITLLDLSTRRIVARRTMTEYNELRYHELNLLASLGTNFQENHNQIYITALKDSLKIK</sequence>